<dbReference type="PROSITE" id="PS50280">
    <property type="entry name" value="SET"/>
    <property type="match status" value="1"/>
</dbReference>
<dbReference type="OrthoDB" id="1028014at2759"/>
<dbReference type="SUPFAM" id="SSF82199">
    <property type="entry name" value="SET domain"/>
    <property type="match status" value="2"/>
</dbReference>
<reference evidence="2 3" key="1">
    <citation type="journal article" date="2018" name="G3 (Bethesda)">
        <title>Phylogenetic and Phylogenomic Definition of Rhizopus Species.</title>
        <authorList>
            <person name="Gryganskyi A.P."/>
            <person name="Golan J."/>
            <person name="Dolatabadi S."/>
            <person name="Mondo S."/>
            <person name="Robb S."/>
            <person name="Idnurm A."/>
            <person name="Muszewska A."/>
            <person name="Steczkiewicz K."/>
            <person name="Masonjones S."/>
            <person name="Liao H.L."/>
            <person name="Gajdeczka M.T."/>
            <person name="Anike F."/>
            <person name="Vuek A."/>
            <person name="Anishchenko I.M."/>
            <person name="Voigt K."/>
            <person name="de Hoog G.S."/>
            <person name="Smith M.E."/>
            <person name="Heitman J."/>
            <person name="Vilgalys R."/>
            <person name="Stajich J.E."/>
        </authorList>
    </citation>
    <scope>NUCLEOTIDE SEQUENCE [LARGE SCALE GENOMIC DNA]</scope>
    <source>
        <strain evidence="2 3">CBS 357.93</strain>
    </source>
</reference>
<dbReference type="InterPro" id="IPR046341">
    <property type="entry name" value="SET_dom_sf"/>
</dbReference>
<name>A0A367JXD8_RHIAZ</name>
<dbReference type="Gene3D" id="2.170.270.10">
    <property type="entry name" value="SET domain"/>
    <property type="match status" value="1"/>
</dbReference>
<protein>
    <recommendedName>
        <fullName evidence="1">SET domain-containing protein</fullName>
    </recommendedName>
</protein>
<feature type="domain" description="SET" evidence="1">
    <location>
        <begin position="1"/>
        <end position="338"/>
    </location>
</feature>
<evidence type="ECO:0000259" key="1">
    <source>
        <dbReference type="PROSITE" id="PS50280"/>
    </source>
</evidence>
<dbReference type="InterPro" id="IPR001214">
    <property type="entry name" value="SET_dom"/>
</dbReference>
<dbReference type="AlphaFoldDB" id="A0A367JXD8"/>
<dbReference type="InterPro" id="IPR050869">
    <property type="entry name" value="H3K4_H4K5_MeTrfase"/>
</dbReference>
<dbReference type="GO" id="GO:0005634">
    <property type="term" value="C:nucleus"/>
    <property type="evidence" value="ECO:0007669"/>
    <property type="project" value="TreeGrafter"/>
</dbReference>
<accession>A0A367JXD8</accession>
<comment type="caution">
    <text evidence="2">The sequence shown here is derived from an EMBL/GenBank/DDBJ whole genome shotgun (WGS) entry which is preliminary data.</text>
</comment>
<organism evidence="2 3">
    <name type="scientific">Rhizopus azygosporus</name>
    <name type="common">Rhizopus microsporus var. azygosporus</name>
    <dbReference type="NCBI Taxonomy" id="86630"/>
    <lineage>
        <taxon>Eukaryota</taxon>
        <taxon>Fungi</taxon>
        <taxon>Fungi incertae sedis</taxon>
        <taxon>Mucoromycota</taxon>
        <taxon>Mucoromycotina</taxon>
        <taxon>Mucoromycetes</taxon>
        <taxon>Mucorales</taxon>
        <taxon>Mucorineae</taxon>
        <taxon>Rhizopodaceae</taxon>
        <taxon>Rhizopus</taxon>
    </lineage>
</organism>
<dbReference type="PANTHER" id="PTHR12197">
    <property type="entry name" value="HISTONE-LYSINE N-METHYLTRANSFERASE SMYD"/>
    <property type="match status" value="1"/>
</dbReference>
<dbReference type="Proteomes" id="UP000252139">
    <property type="component" value="Unassembled WGS sequence"/>
</dbReference>
<evidence type="ECO:0000313" key="3">
    <source>
        <dbReference type="Proteomes" id="UP000252139"/>
    </source>
</evidence>
<dbReference type="CDD" id="cd20071">
    <property type="entry name" value="SET_SMYD"/>
    <property type="match status" value="1"/>
</dbReference>
<dbReference type="EMBL" id="PJQL01000562">
    <property type="protein sequence ID" value="RCH94578.1"/>
    <property type="molecule type" value="Genomic_DNA"/>
</dbReference>
<gene>
    <name evidence="2" type="ORF">CU097_006666</name>
</gene>
<evidence type="ECO:0000313" key="2">
    <source>
        <dbReference type="EMBL" id="RCH94578.1"/>
    </source>
</evidence>
<keyword evidence="3" id="KW-1185">Reference proteome</keyword>
<dbReference type="Pfam" id="PF00856">
    <property type="entry name" value="SET"/>
    <property type="match status" value="1"/>
</dbReference>
<proteinExistence type="predicted"/>
<sequence length="368" mass="43643">MLEITRLPNKGRAYVATTDIPQDTLLCVSEPLATTVSQEWTPETCMWCFHFSYPKKQKVKAVTEDQCKQWNISMKYFKDFLFCSDRCKQLCINSFDHHWNTLLGIYYRIELEFLHENNSLTVKKDFVPSIDESIDIKDDHALSTWLNHAWDCITKDIDLYKELDEVDKPMLRLIATCLVKQLQDSAQFESLFDIQDNELTYFRQLYQNHQLPIVQDNKEAYLSILPQPLIDVMALYCTFIRACRYKNNHIPTLPHVHHTIFRSIYFRERANSFGLWENGEQEEITDDLELLGYGIYPSAVYFNHSCDPNVLKKRDGRTFKFISKRYIRKGEEACISYGQVDDTVENRRSRLWEHYHFICQCSRCLKEQ</sequence>
<dbReference type="PANTHER" id="PTHR12197:SF294">
    <property type="entry name" value="POTENTIAL PROTEIN LYSINE METHYLTRANSFERASE SET6"/>
    <property type="match status" value="1"/>
</dbReference>
<dbReference type="STRING" id="86630.A0A367JXD8"/>